<dbReference type="InterPro" id="IPR014710">
    <property type="entry name" value="RmlC-like_jellyroll"/>
</dbReference>
<dbReference type="SUPFAM" id="SSF51206">
    <property type="entry name" value="cAMP-binding domain-like"/>
    <property type="match status" value="1"/>
</dbReference>
<dbReference type="Gene3D" id="2.60.120.10">
    <property type="entry name" value="Jelly Rolls"/>
    <property type="match status" value="1"/>
</dbReference>
<gene>
    <name evidence="2" type="ORF">F3N42_15115</name>
</gene>
<organism evidence="2 3">
    <name type="scientific">Marinihelvus fidelis</name>
    <dbReference type="NCBI Taxonomy" id="2613842"/>
    <lineage>
        <taxon>Bacteria</taxon>
        <taxon>Pseudomonadati</taxon>
        <taxon>Pseudomonadota</taxon>
        <taxon>Gammaproteobacteria</taxon>
        <taxon>Chromatiales</taxon>
        <taxon>Wenzhouxiangellaceae</taxon>
        <taxon>Marinihelvus</taxon>
    </lineage>
</organism>
<evidence type="ECO:0000259" key="1">
    <source>
        <dbReference type="PROSITE" id="PS50042"/>
    </source>
</evidence>
<name>A0A5N0T4B2_9GAMM</name>
<dbReference type="SMART" id="SM00100">
    <property type="entry name" value="cNMP"/>
    <property type="match status" value="1"/>
</dbReference>
<comment type="caution">
    <text evidence="2">The sequence shown here is derived from an EMBL/GenBank/DDBJ whole genome shotgun (WGS) entry which is preliminary data.</text>
</comment>
<dbReference type="AlphaFoldDB" id="A0A5N0T4B2"/>
<dbReference type="PROSITE" id="PS00889">
    <property type="entry name" value="CNMP_BINDING_2"/>
    <property type="match status" value="1"/>
</dbReference>
<evidence type="ECO:0000313" key="2">
    <source>
        <dbReference type="EMBL" id="KAA9129691.1"/>
    </source>
</evidence>
<dbReference type="PANTHER" id="PTHR24567:SF74">
    <property type="entry name" value="HTH-TYPE TRANSCRIPTIONAL REGULATOR ARCR"/>
    <property type="match status" value="1"/>
</dbReference>
<dbReference type="Proteomes" id="UP000325372">
    <property type="component" value="Unassembled WGS sequence"/>
</dbReference>
<dbReference type="PANTHER" id="PTHR24567">
    <property type="entry name" value="CRP FAMILY TRANSCRIPTIONAL REGULATORY PROTEIN"/>
    <property type="match status" value="1"/>
</dbReference>
<protein>
    <submittedName>
        <fullName evidence="2">Cyclic nucleotide-binding domain-containing protein</fullName>
    </submittedName>
</protein>
<dbReference type="CDD" id="cd00038">
    <property type="entry name" value="CAP_ED"/>
    <property type="match status" value="1"/>
</dbReference>
<proteinExistence type="predicted"/>
<evidence type="ECO:0000313" key="3">
    <source>
        <dbReference type="Proteomes" id="UP000325372"/>
    </source>
</evidence>
<dbReference type="PROSITE" id="PS50042">
    <property type="entry name" value="CNMP_BINDING_3"/>
    <property type="match status" value="1"/>
</dbReference>
<dbReference type="InterPro" id="IPR000595">
    <property type="entry name" value="cNMP-bd_dom"/>
</dbReference>
<dbReference type="InterPro" id="IPR050397">
    <property type="entry name" value="Env_Response_Regulators"/>
</dbReference>
<dbReference type="GO" id="GO:0005829">
    <property type="term" value="C:cytosol"/>
    <property type="evidence" value="ECO:0007669"/>
    <property type="project" value="TreeGrafter"/>
</dbReference>
<dbReference type="EMBL" id="VYXP01000013">
    <property type="protein sequence ID" value="KAA9129691.1"/>
    <property type="molecule type" value="Genomic_DNA"/>
</dbReference>
<accession>A0A5N0T4B2</accession>
<sequence>MMMSYSMTSRGVSLSDMRLCVVVCGAPIISTKLIYTETGISTRRRRAARGTITMDLLNYFSDWDDVVEFKKKSQLFHELDEADYMFVILSGEVEVTLRGEPLGAEIEGGVIGEMALINNARRSATAVALKKTRVARVDRENFRRIVRDNPDFALHIMAVMANRLRVADQIIAG</sequence>
<dbReference type="Pfam" id="PF00027">
    <property type="entry name" value="cNMP_binding"/>
    <property type="match status" value="1"/>
</dbReference>
<dbReference type="InterPro" id="IPR018490">
    <property type="entry name" value="cNMP-bd_dom_sf"/>
</dbReference>
<dbReference type="InterPro" id="IPR018488">
    <property type="entry name" value="cNMP-bd_CS"/>
</dbReference>
<feature type="domain" description="Cyclic nucleotide-binding" evidence="1">
    <location>
        <begin position="69"/>
        <end position="151"/>
    </location>
</feature>
<reference evidence="2 3" key="1">
    <citation type="submission" date="2019-09" db="EMBL/GenBank/DDBJ databases">
        <title>Wenzhouxiangella sp. Genome sequencing and assembly.</title>
        <authorList>
            <person name="Zhang R."/>
        </authorList>
    </citation>
    <scope>NUCLEOTIDE SEQUENCE [LARGE SCALE GENOMIC DNA]</scope>
    <source>
        <strain evidence="2 3">W260</strain>
    </source>
</reference>
<keyword evidence="3" id="KW-1185">Reference proteome</keyword>
<dbReference type="GO" id="GO:0003700">
    <property type="term" value="F:DNA-binding transcription factor activity"/>
    <property type="evidence" value="ECO:0007669"/>
    <property type="project" value="TreeGrafter"/>
</dbReference>